<organism evidence="10 11">
    <name type="scientific">Madurella fahalii</name>
    <dbReference type="NCBI Taxonomy" id="1157608"/>
    <lineage>
        <taxon>Eukaryota</taxon>
        <taxon>Fungi</taxon>
        <taxon>Dikarya</taxon>
        <taxon>Ascomycota</taxon>
        <taxon>Pezizomycotina</taxon>
        <taxon>Sordariomycetes</taxon>
        <taxon>Sordariomycetidae</taxon>
        <taxon>Sordariales</taxon>
        <taxon>Sordariales incertae sedis</taxon>
        <taxon>Madurella</taxon>
    </lineage>
</organism>
<reference evidence="10 11" key="1">
    <citation type="submission" date="2024-09" db="EMBL/GenBank/DDBJ databases">
        <title>Itraconazole resistance in Madurella fahalii resulting from another homologue of gene encoding cytochrome P450 14-alpha sterol demethylase (CYP51).</title>
        <authorList>
            <person name="Yoshioka I."/>
            <person name="Fahal A.H."/>
            <person name="Kaneko S."/>
            <person name="Yaguchi T."/>
        </authorList>
    </citation>
    <scope>NUCLEOTIDE SEQUENCE [LARGE SCALE GENOMIC DNA]</scope>
    <source>
        <strain evidence="10 11">IFM 68171</strain>
    </source>
</reference>
<dbReference type="HAMAP" id="MF_01445">
    <property type="entry name" value="TsaD"/>
    <property type="match status" value="1"/>
</dbReference>
<dbReference type="EMBL" id="BAAFSV010000001">
    <property type="protein sequence ID" value="GAB1311118.1"/>
    <property type="molecule type" value="Genomic_DNA"/>
</dbReference>
<dbReference type="GeneID" id="98172073"/>
<evidence type="ECO:0000256" key="2">
    <source>
        <dbReference type="ARBA" id="ARBA00022679"/>
    </source>
</evidence>
<evidence type="ECO:0000313" key="10">
    <source>
        <dbReference type="EMBL" id="GAB1311118.1"/>
    </source>
</evidence>
<evidence type="ECO:0000256" key="3">
    <source>
        <dbReference type="ARBA" id="ARBA00022694"/>
    </source>
</evidence>
<keyword evidence="11" id="KW-1185">Reference proteome</keyword>
<dbReference type="InterPro" id="IPR000905">
    <property type="entry name" value="Gcp-like_dom"/>
</dbReference>
<dbReference type="Gene3D" id="3.30.420.40">
    <property type="match status" value="3"/>
</dbReference>
<feature type="domain" description="Gcp-like" evidence="9">
    <location>
        <begin position="420"/>
        <end position="479"/>
    </location>
</feature>
<evidence type="ECO:0000256" key="8">
    <source>
        <dbReference type="SAM" id="MobiDB-lite"/>
    </source>
</evidence>
<dbReference type="EC" id="2.3.1.234" evidence="1"/>
<evidence type="ECO:0000259" key="9">
    <source>
        <dbReference type="Pfam" id="PF00814"/>
    </source>
</evidence>
<keyword evidence="2 7" id="KW-0808">Transferase</keyword>
<dbReference type="SUPFAM" id="SSF53067">
    <property type="entry name" value="Actin-like ATPase domain"/>
    <property type="match status" value="3"/>
</dbReference>
<comment type="catalytic activity">
    <reaction evidence="6 7">
        <text>L-threonylcarbamoyladenylate + adenosine(37) in tRNA = N(6)-L-threonylcarbamoyladenosine(37) in tRNA + AMP + H(+)</text>
        <dbReference type="Rhea" id="RHEA:37059"/>
        <dbReference type="Rhea" id="RHEA-COMP:10162"/>
        <dbReference type="Rhea" id="RHEA-COMP:10163"/>
        <dbReference type="ChEBI" id="CHEBI:15378"/>
        <dbReference type="ChEBI" id="CHEBI:73682"/>
        <dbReference type="ChEBI" id="CHEBI:74411"/>
        <dbReference type="ChEBI" id="CHEBI:74418"/>
        <dbReference type="ChEBI" id="CHEBI:456215"/>
        <dbReference type="EC" id="2.3.1.234"/>
    </reaction>
</comment>
<accession>A0ABQ0G062</accession>
<evidence type="ECO:0000256" key="1">
    <source>
        <dbReference type="ARBA" id="ARBA00012156"/>
    </source>
</evidence>
<dbReference type="InterPro" id="IPR017860">
    <property type="entry name" value="Peptidase_M22_CS"/>
</dbReference>
<comment type="similarity">
    <text evidence="7">Belongs to the KAE1 / TsaD family.</text>
</comment>
<keyword evidence="4 7" id="KW-0479">Metal-binding</keyword>
<evidence type="ECO:0000256" key="7">
    <source>
        <dbReference type="HAMAP-Rule" id="MF_03179"/>
    </source>
</evidence>
<feature type="domain" description="Gcp-like" evidence="9">
    <location>
        <begin position="67"/>
        <end position="183"/>
    </location>
</feature>
<dbReference type="PANTHER" id="PTHR11735:SF6">
    <property type="entry name" value="TRNA N6-ADENOSINE THREONYLCARBAMOYLTRANSFERASE, MITOCHONDRIAL"/>
    <property type="match status" value="1"/>
</dbReference>
<gene>
    <name evidence="10" type="ORF">MFIFM68171_01328</name>
</gene>
<feature type="region of interest" description="Disordered" evidence="8">
    <location>
        <begin position="182"/>
        <end position="203"/>
    </location>
</feature>
<dbReference type="PRINTS" id="PR00789">
    <property type="entry name" value="OSIALOPTASE"/>
</dbReference>
<protein>
    <recommendedName>
        <fullName evidence="1">N(6)-L-threonylcarbamoyladenine synthase</fullName>
        <ecNumber evidence="1">2.3.1.234</ecNumber>
    </recommendedName>
</protein>
<keyword evidence="3 7" id="KW-0819">tRNA processing</keyword>
<evidence type="ECO:0000313" key="11">
    <source>
        <dbReference type="Proteomes" id="UP001628179"/>
    </source>
</evidence>
<dbReference type="PANTHER" id="PTHR11735">
    <property type="entry name" value="TRNA N6-ADENOSINE THREONYLCARBAMOYLTRANSFERASE"/>
    <property type="match status" value="1"/>
</dbReference>
<feature type="region of interest" description="Disordered" evidence="8">
    <location>
        <begin position="387"/>
        <end position="414"/>
    </location>
</feature>
<name>A0ABQ0G062_9PEZI</name>
<dbReference type="PROSITE" id="PS01016">
    <property type="entry name" value="GLYCOPROTEASE"/>
    <property type="match status" value="1"/>
</dbReference>
<evidence type="ECO:0000256" key="4">
    <source>
        <dbReference type="ARBA" id="ARBA00022723"/>
    </source>
</evidence>
<comment type="subunit">
    <text evidence="7">Homodimer.</text>
</comment>
<keyword evidence="7" id="KW-0496">Mitochondrion</keyword>
<dbReference type="Pfam" id="PF00814">
    <property type="entry name" value="TsaD"/>
    <property type="match status" value="3"/>
</dbReference>
<sequence length="534" mass="57890">MRLATYGLLRCRAGPYQILLHRHPLHRYLGTSASRRSLLTLAIETSCDDSCVAILEKSGSAARLLFNKKITSDHRAYGGVHPLVAAETHSANLALLVKEALGSLPEGGSDGLPVHDAKTGETTRRRVPDFVSVTRGPGMKSSLAIGLSVAKGLSVAWQVPLLGVHHMQAHALTPRLVDALEQPWPSPSASPSSSSSSSSPSQTTPAFPFMNLLVSGGHTQLILSRSLTEHTLLVDTPTAALGDMLDKCARAILPPDVTSSLPNVMYGAALEQFAFASDPDSNYRPPSYSPPRRRINEIAHFKPPVRDGQPASERDWFLTPPLAQSRAMTYDFAGLNGQVQKIVTQDHPALSTPSRRLLAYGAMKLAFEHLASRVIFALDDMVAASRPKTRKSAPSPGHDNDNDNDNDPNHNPAPLRLTRARRSAAKLPVTTLVVSGGVASNKFLRRVLRDVLDVRGYRGLEVLAPPAELCTDNAAMIAWTGMEMYEEGWRSGLEICPVRKWSMDPTNPATEDEEGWGGITGIAGWRREGDPMVR</sequence>
<evidence type="ECO:0000256" key="5">
    <source>
        <dbReference type="ARBA" id="ARBA00023315"/>
    </source>
</evidence>
<comment type="cofactor">
    <cofactor evidence="7">
        <name>a divalent metal cation</name>
        <dbReference type="ChEBI" id="CHEBI:60240"/>
    </cofactor>
    <text evidence="7">Binds 1 divalent metal cation per subunit.</text>
</comment>
<dbReference type="RefSeq" id="XP_070912851.1">
    <property type="nucleotide sequence ID" value="XM_071056750.1"/>
</dbReference>
<proteinExistence type="inferred from homology"/>
<dbReference type="InterPro" id="IPR022450">
    <property type="entry name" value="TsaD"/>
</dbReference>
<feature type="domain" description="Gcp-like" evidence="9">
    <location>
        <begin position="203"/>
        <end position="254"/>
    </location>
</feature>
<dbReference type="InterPro" id="IPR043129">
    <property type="entry name" value="ATPase_NBD"/>
</dbReference>
<evidence type="ECO:0000256" key="6">
    <source>
        <dbReference type="ARBA" id="ARBA00048117"/>
    </source>
</evidence>
<comment type="function">
    <text evidence="7">Required for the formation of a threonylcarbamoyl group on adenosine at position 37 (t(6)A37) in mitochondrial tRNAs that read codons beginning with adenine. Probably involved in the transfer of the threonylcarbamoyl moiety of threonylcarbamoyl-AMP (TC-AMP) to the N6 group of A37. Involved in mitochondrial genome maintenance.</text>
</comment>
<dbReference type="InterPro" id="IPR017861">
    <property type="entry name" value="KAE1/TsaD"/>
</dbReference>
<keyword evidence="5 7" id="KW-0012">Acyltransferase</keyword>
<comment type="subcellular location">
    <subcellularLocation>
        <location evidence="7">Mitochondrion</location>
    </subcellularLocation>
</comment>
<dbReference type="Proteomes" id="UP001628179">
    <property type="component" value="Unassembled WGS sequence"/>
</dbReference>
<feature type="compositionally biased region" description="Low complexity" evidence="8">
    <location>
        <begin position="187"/>
        <end position="201"/>
    </location>
</feature>
<comment type="caution">
    <text evidence="10">The sequence shown here is derived from an EMBL/GenBank/DDBJ whole genome shotgun (WGS) entry which is preliminary data.</text>
</comment>